<comment type="caution">
    <text evidence="1">The sequence shown here is derived from an EMBL/GenBank/DDBJ whole genome shotgun (WGS) entry which is preliminary data.</text>
</comment>
<evidence type="ECO:0000313" key="2">
    <source>
        <dbReference type="Proteomes" id="UP000823388"/>
    </source>
</evidence>
<dbReference type="EMBL" id="CM029049">
    <property type="protein sequence ID" value="KAG2573530.1"/>
    <property type="molecule type" value="Genomic_DNA"/>
</dbReference>
<accession>A0A8T0QHD5</accession>
<proteinExistence type="predicted"/>
<name>A0A8T0QHD5_PANVG</name>
<sequence length="137" mass="14779">MGFLSSGFSSSAKMALDRGSSFLAELVASFPCQRWKGSAEARSASSIRRRGGSAAMSHAASSKVWSFFSVLACGSCSEASVPRVDLHLVAERRHGGRRRRGPELKKNGGLGCVLCVFYVSLRGLRVTWVCIVLFYAI</sequence>
<evidence type="ECO:0000313" key="1">
    <source>
        <dbReference type="EMBL" id="KAG2573530.1"/>
    </source>
</evidence>
<organism evidence="1 2">
    <name type="scientific">Panicum virgatum</name>
    <name type="common">Blackwell switchgrass</name>
    <dbReference type="NCBI Taxonomy" id="38727"/>
    <lineage>
        <taxon>Eukaryota</taxon>
        <taxon>Viridiplantae</taxon>
        <taxon>Streptophyta</taxon>
        <taxon>Embryophyta</taxon>
        <taxon>Tracheophyta</taxon>
        <taxon>Spermatophyta</taxon>
        <taxon>Magnoliopsida</taxon>
        <taxon>Liliopsida</taxon>
        <taxon>Poales</taxon>
        <taxon>Poaceae</taxon>
        <taxon>PACMAD clade</taxon>
        <taxon>Panicoideae</taxon>
        <taxon>Panicodae</taxon>
        <taxon>Paniceae</taxon>
        <taxon>Panicinae</taxon>
        <taxon>Panicum</taxon>
        <taxon>Panicum sect. Hiantes</taxon>
    </lineage>
</organism>
<gene>
    <name evidence="1" type="ORF">PVAP13_7KG258900</name>
</gene>
<keyword evidence="2" id="KW-1185">Reference proteome</keyword>
<reference evidence="1" key="1">
    <citation type="submission" date="2020-05" db="EMBL/GenBank/DDBJ databases">
        <title>WGS assembly of Panicum virgatum.</title>
        <authorList>
            <person name="Lovell J.T."/>
            <person name="Jenkins J."/>
            <person name="Shu S."/>
            <person name="Juenger T.E."/>
            <person name="Schmutz J."/>
        </authorList>
    </citation>
    <scope>NUCLEOTIDE SEQUENCE</scope>
    <source>
        <strain evidence="1">AP13</strain>
    </source>
</reference>
<protein>
    <submittedName>
        <fullName evidence="1">Uncharacterized protein</fullName>
    </submittedName>
</protein>
<dbReference type="Proteomes" id="UP000823388">
    <property type="component" value="Chromosome 7K"/>
</dbReference>
<dbReference type="AlphaFoldDB" id="A0A8T0QHD5"/>